<dbReference type="GO" id="GO:0005930">
    <property type="term" value="C:axoneme"/>
    <property type="evidence" value="ECO:0007669"/>
    <property type="project" value="TreeGrafter"/>
</dbReference>
<evidence type="ECO:0000256" key="6">
    <source>
        <dbReference type="ARBA" id="ARBA00044798"/>
    </source>
</evidence>
<dbReference type="GO" id="GO:0036064">
    <property type="term" value="C:ciliary basal body"/>
    <property type="evidence" value="ECO:0007669"/>
    <property type="project" value="TreeGrafter"/>
</dbReference>
<evidence type="ECO:0000313" key="10">
    <source>
        <dbReference type="Proteomes" id="UP000515145"/>
    </source>
</evidence>
<dbReference type="GeneID" id="114437676"/>
<evidence type="ECO:0000259" key="9">
    <source>
        <dbReference type="Pfam" id="PF13870"/>
    </source>
</evidence>
<dbReference type="GO" id="GO:0060271">
    <property type="term" value="P:cilium assembly"/>
    <property type="evidence" value="ECO:0007669"/>
    <property type="project" value="TreeGrafter"/>
</dbReference>
<evidence type="ECO:0000313" key="11">
    <source>
        <dbReference type="RefSeq" id="XP_028264308.1"/>
    </source>
</evidence>
<reference evidence="11" key="1">
    <citation type="submission" date="2025-08" db="UniProtKB">
        <authorList>
            <consortium name="RefSeq"/>
        </authorList>
    </citation>
    <scope>IDENTIFICATION</scope>
</reference>
<dbReference type="RefSeq" id="XP_028264308.1">
    <property type="nucleotide sequence ID" value="XM_028408507.1"/>
</dbReference>
<protein>
    <recommendedName>
        <fullName evidence="6">Cilia- and flagella-associated protein 263</fullName>
    </recommendedName>
</protein>
<dbReference type="Proteomes" id="UP000515145">
    <property type="component" value="Chromosome 6"/>
</dbReference>
<evidence type="ECO:0000256" key="8">
    <source>
        <dbReference type="SAM" id="MobiDB-lite"/>
    </source>
</evidence>
<comment type="subcellular location">
    <subcellularLocation>
        <location evidence="1">Cell projection</location>
        <location evidence="1">Cilium</location>
    </subcellularLocation>
</comment>
<dbReference type="Pfam" id="PF13870">
    <property type="entry name" value="CCDC113_CCDC96_CC"/>
    <property type="match status" value="1"/>
</dbReference>
<keyword evidence="11" id="KW-0282">Flagellum</keyword>
<dbReference type="PANTHER" id="PTHR15654:SF2">
    <property type="entry name" value="COILED-COIL DOMAIN-CONTAINING PROTEIN 113"/>
    <property type="match status" value="1"/>
</dbReference>
<feature type="coiled-coil region" evidence="7">
    <location>
        <begin position="258"/>
        <end position="299"/>
    </location>
</feature>
<keyword evidence="4" id="KW-0966">Cell projection</keyword>
<feature type="domain" description="CCDC113/CCDC96 coiled-coil" evidence="9">
    <location>
        <begin position="230"/>
        <end position="340"/>
    </location>
</feature>
<dbReference type="AlphaFoldDB" id="A0A6P7IFD5"/>
<name>A0A6P7IFD5_9TELE</name>
<dbReference type="OrthoDB" id="10259713at2759"/>
<evidence type="ECO:0000256" key="4">
    <source>
        <dbReference type="ARBA" id="ARBA00023273"/>
    </source>
</evidence>
<feature type="coiled-coil region" evidence="7">
    <location>
        <begin position="183"/>
        <end position="210"/>
    </location>
</feature>
<evidence type="ECO:0000256" key="5">
    <source>
        <dbReference type="ARBA" id="ARBA00044506"/>
    </source>
</evidence>
<evidence type="ECO:0000256" key="2">
    <source>
        <dbReference type="ARBA" id="ARBA00022794"/>
    </source>
</evidence>
<keyword evidence="2" id="KW-0970">Cilium biogenesis/degradation</keyword>
<evidence type="ECO:0000256" key="3">
    <source>
        <dbReference type="ARBA" id="ARBA00023054"/>
    </source>
</evidence>
<sequence length="385" mass="44965">MEEDKLSLEEEKGRKVTKEEKELLYSRVEELKRSNAILLEENDMLDKFIVGWSQDCEFQKEGNGSGAAGGPPLEGDVSANPGGGWKQKSDHLQLLTMEQKTYLAEKVGVQTQHELEDLKERSERVIDTYMATLEEANLRRADTKRSEDDFECRMQKILNDRLVMHQPENVLKCIEDTFKVIYIKKLNLKNQILDTDKRRLMKELKHKEAEDNQIKEWYREYEPPKMFNTVEELRTMSMTIKHNLFSHREQLHSMTLKSTQLNKDITKMKQRLAKIEEEIQHTEEEHVEAETLNQHLRRQLADYQAPDITEYMHVKAKHKNLLQSVQTWERNVGIAELALKTQTRGCNKQRAPLTPARRVETGPRFGGQVPVKLPDIAEHSRSFTT</sequence>
<evidence type="ECO:0000256" key="1">
    <source>
        <dbReference type="ARBA" id="ARBA00004138"/>
    </source>
</evidence>
<keyword evidence="10" id="KW-1185">Reference proteome</keyword>
<proteinExistence type="inferred from homology"/>
<gene>
    <name evidence="11" type="primary">cfap263</name>
</gene>
<comment type="similarity">
    <text evidence="5">Belongs to the CFAP263 family.</text>
</comment>
<dbReference type="CTD" id="29070"/>
<feature type="region of interest" description="Disordered" evidence="8">
    <location>
        <begin position="60"/>
        <end position="85"/>
    </location>
</feature>
<evidence type="ECO:0000256" key="7">
    <source>
        <dbReference type="SAM" id="Coils"/>
    </source>
</evidence>
<dbReference type="InterPro" id="IPR025254">
    <property type="entry name" value="CCDC113/CCDC96_CC"/>
</dbReference>
<accession>A0A6P7IFD5</accession>
<dbReference type="InterPro" id="IPR051885">
    <property type="entry name" value="CC_CF"/>
</dbReference>
<keyword evidence="3 7" id="KW-0175">Coiled coil</keyword>
<dbReference type="PANTHER" id="PTHR15654">
    <property type="entry name" value="COILED-COIL DOMAIN-CONTAINING PROTEIN 113-RELATED"/>
    <property type="match status" value="1"/>
</dbReference>
<keyword evidence="11" id="KW-0969">Cilium</keyword>
<organism evidence="10 11">
    <name type="scientific">Parambassis ranga</name>
    <name type="common">Indian glassy fish</name>
    <dbReference type="NCBI Taxonomy" id="210632"/>
    <lineage>
        <taxon>Eukaryota</taxon>
        <taxon>Metazoa</taxon>
        <taxon>Chordata</taxon>
        <taxon>Craniata</taxon>
        <taxon>Vertebrata</taxon>
        <taxon>Euteleostomi</taxon>
        <taxon>Actinopterygii</taxon>
        <taxon>Neopterygii</taxon>
        <taxon>Teleostei</taxon>
        <taxon>Neoteleostei</taxon>
        <taxon>Acanthomorphata</taxon>
        <taxon>Ovalentaria</taxon>
        <taxon>Ambassidae</taxon>
        <taxon>Parambassis</taxon>
    </lineage>
</organism>
<dbReference type="InParanoid" id="A0A6P7IFD5"/>
<dbReference type="FunCoup" id="A0A6P7IFD5">
    <property type="interactions" value="78"/>
</dbReference>